<dbReference type="PANTHER" id="PTHR11042:SF160">
    <property type="entry name" value="EUKARYOTIC TRANSLATION INITIATION FACTOR 2-ALPHA KINASE 1"/>
    <property type="match status" value="1"/>
</dbReference>
<dbReference type="OrthoDB" id="1405469at2759"/>
<evidence type="ECO:0000256" key="2">
    <source>
        <dbReference type="ARBA" id="ARBA00022527"/>
    </source>
</evidence>
<keyword evidence="6" id="KW-0067">ATP-binding</keyword>
<keyword evidence="2" id="KW-0723">Serine/threonine-protein kinase</keyword>
<dbReference type="GO" id="GO:0004694">
    <property type="term" value="F:eukaryotic translation initiation factor 2alpha kinase activity"/>
    <property type="evidence" value="ECO:0007669"/>
    <property type="project" value="TreeGrafter"/>
</dbReference>
<proteinExistence type="inferred from homology"/>
<reference evidence="12 13" key="1">
    <citation type="submission" date="2019-03" db="EMBL/GenBank/DDBJ databases">
        <title>An improved genome assembly of the fluke Schistosoma japonicum.</title>
        <authorList>
            <person name="Hu W."/>
            <person name="Luo F."/>
            <person name="Yin M."/>
            <person name="Mo X."/>
            <person name="Sun C."/>
            <person name="Wu Q."/>
            <person name="Zhu B."/>
            <person name="Xiang M."/>
            <person name="Wang J."/>
            <person name="Wang Y."/>
            <person name="Zhang T."/>
            <person name="Xu B."/>
            <person name="Zheng H."/>
            <person name="Feng Z."/>
        </authorList>
    </citation>
    <scope>NUCLEOTIDE SEQUENCE [LARGE SCALE GENOMIC DNA]</scope>
    <source>
        <strain evidence="12">HuSjv2</strain>
        <tissue evidence="12">Worms</tissue>
    </source>
</reference>
<evidence type="ECO:0000256" key="8">
    <source>
        <dbReference type="ARBA" id="ARBA00037982"/>
    </source>
</evidence>
<keyword evidence="12" id="KW-0648">Protein biosynthesis</keyword>
<evidence type="ECO:0000259" key="11">
    <source>
        <dbReference type="PROSITE" id="PS50011"/>
    </source>
</evidence>
<dbReference type="Gene3D" id="3.30.200.20">
    <property type="entry name" value="Phosphorylase Kinase, domain 1"/>
    <property type="match status" value="1"/>
</dbReference>
<comment type="catalytic activity">
    <reaction evidence="9">
        <text>L-threonyl-[protein] + ATP = O-phospho-L-threonyl-[protein] + ADP + H(+)</text>
        <dbReference type="Rhea" id="RHEA:46608"/>
        <dbReference type="Rhea" id="RHEA-COMP:11060"/>
        <dbReference type="Rhea" id="RHEA-COMP:11605"/>
        <dbReference type="ChEBI" id="CHEBI:15378"/>
        <dbReference type="ChEBI" id="CHEBI:30013"/>
        <dbReference type="ChEBI" id="CHEBI:30616"/>
        <dbReference type="ChEBI" id="CHEBI:61977"/>
        <dbReference type="ChEBI" id="CHEBI:456216"/>
        <dbReference type="EC" id="2.7.11.1"/>
    </reaction>
    <physiologicalReaction direction="left-to-right" evidence="9">
        <dbReference type="Rhea" id="RHEA:46609"/>
    </physiologicalReaction>
</comment>
<keyword evidence="13" id="KW-1185">Reference proteome</keyword>
<evidence type="ECO:0000256" key="3">
    <source>
        <dbReference type="ARBA" id="ARBA00022679"/>
    </source>
</evidence>
<dbReference type="PROSITE" id="PS50011">
    <property type="entry name" value="PROTEIN_KINASE_DOM"/>
    <property type="match status" value="1"/>
</dbReference>
<dbReference type="GO" id="GO:0005634">
    <property type="term" value="C:nucleus"/>
    <property type="evidence" value="ECO:0007669"/>
    <property type="project" value="TreeGrafter"/>
</dbReference>
<evidence type="ECO:0000256" key="7">
    <source>
        <dbReference type="ARBA" id="ARBA00023193"/>
    </source>
</evidence>
<evidence type="ECO:0000256" key="5">
    <source>
        <dbReference type="ARBA" id="ARBA00022777"/>
    </source>
</evidence>
<gene>
    <name evidence="12" type="ORF">EWB00_001916</name>
</gene>
<dbReference type="InterPro" id="IPR011009">
    <property type="entry name" value="Kinase-like_dom_sf"/>
</dbReference>
<dbReference type="EMBL" id="SKCS01000166">
    <property type="protein sequence ID" value="TNN14752.1"/>
    <property type="molecule type" value="Genomic_DNA"/>
</dbReference>
<evidence type="ECO:0000256" key="1">
    <source>
        <dbReference type="ARBA" id="ARBA00012513"/>
    </source>
</evidence>
<evidence type="ECO:0000256" key="9">
    <source>
        <dbReference type="ARBA" id="ARBA00048659"/>
    </source>
</evidence>
<dbReference type="Gene3D" id="1.10.510.10">
    <property type="entry name" value="Transferase(Phosphotransferase) domain 1"/>
    <property type="match status" value="2"/>
</dbReference>
<dbReference type="PROSITE" id="PS00108">
    <property type="entry name" value="PROTEIN_KINASE_ST"/>
    <property type="match status" value="1"/>
</dbReference>
<dbReference type="SMART" id="SM00220">
    <property type="entry name" value="S_TKc"/>
    <property type="match status" value="1"/>
</dbReference>
<keyword evidence="3" id="KW-0808">Transferase</keyword>
<keyword evidence="5 12" id="KW-0418">Kinase</keyword>
<dbReference type="AlphaFoldDB" id="A0A4Z2DE13"/>
<dbReference type="GO" id="GO:0003743">
    <property type="term" value="F:translation initiation factor activity"/>
    <property type="evidence" value="ECO:0007669"/>
    <property type="project" value="UniProtKB-KW"/>
</dbReference>
<dbReference type="STRING" id="6182.A0A4Z2DE13"/>
<feature type="domain" description="Protein kinase" evidence="11">
    <location>
        <begin position="1"/>
        <end position="605"/>
    </location>
</feature>
<dbReference type="InterPro" id="IPR008271">
    <property type="entry name" value="Ser/Thr_kinase_AS"/>
</dbReference>
<organism evidence="12 13">
    <name type="scientific">Schistosoma japonicum</name>
    <name type="common">Blood fluke</name>
    <dbReference type="NCBI Taxonomy" id="6182"/>
    <lineage>
        <taxon>Eukaryota</taxon>
        <taxon>Metazoa</taxon>
        <taxon>Spiralia</taxon>
        <taxon>Lophotrochozoa</taxon>
        <taxon>Platyhelminthes</taxon>
        <taxon>Trematoda</taxon>
        <taxon>Digenea</taxon>
        <taxon>Strigeidida</taxon>
        <taxon>Schistosomatoidea</taxon>
        <taxon>Schistosomatidae</taxon>
        <taxon>Schistosoma</taxon>
    </lineage>
</organism>
<dbReference type="GO" id="GO:1990625">
    <property type="term" value="P:negative regulation of cytoplasmic translational initiation in response to stress"/>
    <property type="evidence" value="ECO:0007669"/>
    <property type="project" value="TreeGrafter"/>
</dbReference>
<accession>A0A4Z2DE13</accession>
<evidence type="ECO:0000256" key="4">
    <source>
        <dbReference type="ARBA" id="ARBA00022741"/>
    </source>
</evidence>
<dbReference type="GO" id="GO:0005524">
    <property type="term" value="F:ATP binding"/>
    <property type="evidence" value="ECO:0007669"/>
    <property type="project" value="UniProtKB-KW"/>
</dbReference>
<keyword evidence="7" id="KW-0652">Protein synthesis inhibitor</keyword>
<evidence type="ECO:0000313" key="13">
    <source>
        <dbReference type="Proteomes" id="UP000311919"/>
    </source>
</evidence>
<evidence type="ECO:0000256" key="10">
    <source>
        <dbReference type="ARBA" id="ARBA00048977"/>
    </source>
</evidence>
<evidence type="ECO:0000256" key="6">
    <source>
        <dbReference type="ARBA" id="ARBA00022840"/>
    </source>
</evidence>
<dbReference type="Proteomes" id="UP000311919">
    <property type="component" value="Unassembled WGS sequence"/>
</dbReference>
<dbReference type="InterPro" id="IPR000719">
    <property type="entry name" value="Prot_kinase_dom"/>
</dbReference>
<keyword evidence="4" id="KW-0547">Nucleotide-binding</keyword>
<keyword evidence="12" id="KW-0396">Initiation factor</keyword>
<comment type="similarity">
    <text evidence="8">Belongs to the protein kinase superfamily. Ser/Thr protein kinase family. GCN2 subfamily.</text>
</comment>
<sequence>MLFTNIHELARSEVYTMSRLNHVNIVRYITSWLDYDWISVENKSEGSSYNSTSLHCTKYYLTHPSNSVNIKHPKSVNSRTPDTRLVPDAFNDYLELDVEPKANGICSSRGQKKKHKNHSSTNHVGALVPVNKFDKSHSGICIQRPVLCIQLELCQYNLADWLQHRNNLYSTTNVTNNSQLDISPLIYPTIQRAPVRWLMDQMISGVAYLHSENVIHRDLKPENVLICGPPLHSITNIPCTCSVGHLSLRRSSDNSEWKTSLHPFSQTTNNSDNSLHSIVEKSNCYHQLIVKICDFGLARILLDDYPFGLDSFTSSSKHSSGTFHSFYENTHSQYHNANIPESTSHLKSSVTQSDPLLLSETSICIHNSDDKHPSLTSVLSTSSVSSQSTDSDSLIQFKANSSGFSKDNLTENDEFTNNSLESSHRLRQNRLVTKPECRIDSSNSKNVYQIDDNSDKEHQFLLSTYKAPQTLFYLTANLGSSIYTAPEVQNFYANKSNQRAFYNYKVDIYSLGVIFFEMLHPCSTKSELVTYLEQFINASSSLTNFHNAKNPETSCGDGGDQCKFSVYNNKHGTIDYLLDLFPCSLKSTWPYEVSLCVCLCTFFPF</sequence>
<dbReference type="Pfam" id="PF00069">
    <property type="entry name" value="Pkinase"/>
    <property type="match status" value="1"/>
</dbReference>
<dbReference type="SUPFAM" id="SSF56112">
    <property type="entry name" value="Protein kinase-like (PK-like)"/>
    <property type="match status" value="1"/>
</dbReference>
<dbReference type="InterPro" id="IPR050339">
    <property type="entry name" value="CC_SR_Kinase"/>
</dbReference>
<dbReference type="PANTHER" id="PTHR11042">
    <property type="entry name" value="EUKARYOTIC TRANSLATION INITIATION FACTOR 2-ALPHA KINASE EIF2-ALPHA KINASE -RELATED"/>
    <property type="match status" value="1"/>
</dbReference>
<comment type="caution">
    <text evidence="12">The sequence shown here is derived from an EMBL/GenBank/DDBJ whole genome shotgun (WGS) entry which is preliminary data.</text>
</comment>
<protein>
    <recommendedName>
        <fullName evidence="1">non-specific serine/threonine protein kinase</fullName>
        <ecNumber evidence="1">2.7.11.1</ecNumber>
    </recommendedName>
</protein>
<dbReference type="EC" id="2.7.11.1" evidence="1"/>
<comment type="catalytic activity">
    <reaction evidence="10">
        <text>L-seryl-[protein] + ATP = O-phospho-L-seryl-[protein] + ADP + H(+)</text>
        <dbReference type="Rhea" id="RHEA:17989"/>
        <dbReference type="Rhea" id="RHEA-COMP:9863"/>
        <dbReference type="Rhea" id="RHEA-COMP:11604"/>
        <dbReference type="ChEBI" id="CHEBI:15378"/>
        <dbReference type="ChEBI" id="CHEBI:29999"/>
        <dbReference type="ChEBI" id="CHEBI:30616"/>
        <dbReference type="ChEBI" id="CHEBI:83421"/>
        <dbReference type="ChEBI" id="CHEBI:456216"/>
        <dbReference type="EC" id="2.7.11.1"/>
    </reaction>
    <physiologicalReaction direction="left-to-right" evidence="10">
        <dbReference type="Rhea" id="RHEA:17990"/>
    </physiologicalReaction>
</comment>
<name>A0A4Z2DE13_SCHJA</name>
<evidence type="ECO:0000313" key="12">
    <source>
        <dbReference type="EMBL" id="TNN14752.1"/>
    </source>
</evidence>
<dbReference type="GO" id="GO:0005829">
    <property type="term" value="C:cytosol"/>
    <property type="evidence" value="ECO:0007669"/>
    <property type="project" value="TreeGrafter"/>
</dbReference>